<evidence type="ECO:0000313" key="1">
    <source>
        <dbReference type="EMBL" id="EMG36106.1"/>
    </source>
</evidence>
<accession>M5PZS3</accession>
<dbReference type="InterPro" id="IPR027417">
    <property type="entry name" value="P-loop_NTPase"/>
</dbReference>
<comment type="caution">
    <text evidence="1">The sequence shown here is derived from an EMBL/GenBank/DDBJ whole genome shotgun (WGS) entry which is preliminary data.</text>
</comment>
<dbReference type="EMBL" id="AOSV01000035">
    <property type="protein sequence ID" value="EMG36106.1"/>
    <property type="molecule type" value="Genomic_DNA"/>
</dbReference>
<dbReference type="AlphaFoldDB" id="M5PZS3"/>
<name>M5PZS3_DESAF</name>
<evidence type="ECO:0000313" key="2">
    <source>
        <dbReference type="Proteomes" id="UP000011922"/>
    </source>
</evidence>
<dbReference type="Gene3D" id="3.40.50.300">
    <property type="entry name" value="P-loop containing nucleotide triphosphate hydrolases"/>
    <property type="match status" value="1"/>
</dbReference>
<proteinExistence type="predicted"/>
<dbReference type="Proteomes" id="UP000011922">
    <property type="component" value="Unassembled WGS sequence"/>
</dbReference>
<reference evidence="1 2" key="1">
    <citation type="journal article" date="2013" name="Genome Announc.">
        <title>Draft Genome Sequence for Desulfovibrio africanus Strain PCS.</title>
        <authorList>
            <person name="Brown S.D."/>
            <person name="Utturkar S.M."/>
            <person name="Arkin A.P."/>
            <person name="Deutschbauer A.M."/>
            <person name="Elias D.A."/>
            <person name="Hazen T.C."/>
            <person name="Chakraborty R."/>
        </authorList>
    </citation>
    <scope>NUCLEOTIDE SEQUENCE [LARGE SCALE GENOMIC DNA]</scope>
    <source>
        <strain evidence="1 2">PCS</strain>
    </source>
</reference>
<sequence length="85" mass="9308">MQGLPGAGKSSVVVRAYPGWQVVCLDDLRLALGHEFKPETETMVLAIAEAMVRSHLLGGRDIEGYLLKRLTSLLNALQHPQQRVG</sequence>
<evidence type="ECO:0008006" key="3">
    <source>
        <dbReference type="Google" id="ProtNLM"/>
    </source>
</evidence>
<organism evidence="1 2">
    <name type="scientific">Desulfocurvibacter africanus PCS</name>
    <dbReference type="NCBI Taxonomy" id="1262666"/>
    <lineage>
        <taxon>Bacteria</taxon>
        <taxon>Pseudomonadati</taxon>
        <taxon>Thermodesulfobacteriota</taxon>
        <taxon>Desulfovibrionia</taxon>
        <taxon>Desulfovibrionales</taxon>
        <taxon>Desulfovibrionaceae</taxon>
        <taxon>Desulfocurvibacter</taxon>
    </lineage>
</organism>
<gene>
    <name evidence="1" type="ORF">PCS_03170</name>
</gene>
<protein>
    <recommendedName>
        <fullName evidence="3">AAA domain containing protein</fullName>
    </recommendedName>
</protein>